<name>A0A8D8B131_CULPI</name>
<sequence>MSEKDGFATQAFTNDTTQTCATQLQGDNRRVDCIHDDFFLEWTPLARMQENSLFHDLYCYIYKLKLTYGLTNSFGFKAYIFGQFLPNLLHSYNERYSYYLSSYRMRNTFSLNYVHATSSFHSFIS</sequence>
<dbReference type="EMBL" id="HBUE01054182">
    <property type="protein sequence ID" value="CAG6465769.1"/>
    <property type="molecule type" value="Transcribed_RNA"/>
</dbReference>
<protein>
    <submittedName>
        <fullName evidence="1">(northern house mosquito) hypothetical protein</fullName>
    </submittedName>
</protein>
<proteinExistence type="predicted"/>
<evidence type="ECO:0000313" key="1">
    <source>
        <dbReference type="EMBL" id="CAG6465769.1"/>
    </source>
</evidence>
<dbReference type="AlphaFoldDB" id="A0A8D8B131"/>
<organism evidence="1">
    <name type="scientific">Culex pipiens</name>
    <name type="common">House mosquito</name>
    <dbReference type="NCBI Taxonomy" id="7175"/>
    <lineage>
        <taxon>Eukaryota</taxon>
        <taxon>Metazoa</taxon>
        <taxon>Ecdysozoa</taxon>
        <taxon>Arthropoda</taxon>
        <taxon>Hexapoda</taxon>
        <taxon>Insecta</taxon>
        <taxon>Pterygota</taxon>
        <taxon>Neoptera</taxon>
        <taxon>Endopterygota</taxon>
        <taxon>Diptera</taxon>
        <taxon>Nematocera</taxon>
        <taxon>Culicoidea</taxon>
        <taxon>Culicidae</taxon>
        <taxon>Culicinae</taxon>
        <taxon>Culicini</taxon>
        <taxon>Culex</taxon>
        <taxon>Culex</taxon>
    </lineage>
</organism>
<reference evidence="1" key="1">
    <citation type="submission" date="2021-05" db="EMBL/GenBank/DDBJ databases">
        <authorList>
            <person name="Alioto T."/>
            <person name="Alioto T."/>
            <person name="Gomez Garrido J."/>
        </authorList>
    </citation>
    <scope>NUCLEOTIDE SEQUENCE</scope>
</reference>
<accession>A0A8D8B131</accession>